<organism evidence="2 3">
    <name type="scientific">Oryzomonas rubra</name>
    <dbReference type="NCBI Taxonomy" id="2509454"/>
    <lineage>
        <taxon>Bacteria</taxon>
        <taxon>Pseudomonadati</taxon>
        <taxon>Thermodesulfobacteriota</taxon>
        <taxon>Desulfuromonadia</taxon>
        <taxon>Geobacterales</taxon>
        <taxon>Geobacteraceae</taxon>
        <taxon>Oryzomonas</taxon>
    </lineage>
</organism>
<evidence type="ECO:0000256" key="1">
    <source>
        <dbReference type="SAM" id="MobiDB-lite"/>
    </source>
</evidence>
<evidence type="ECO:0000313" key="2">
    <source>
        <dbReference type="EMBL" id="KAA0888342.1"/>
    </source>
</evidence>
<dbReference type="Proteomes" id="UP000324298">
    <property type="component" value="Unassembled WGS sequence"/>
</dbReference>
<evidence type="ECO:0000313" key="3">
    <source>
        <dbReference type="Proteomes" id="UP000324298"/>
    </source>
</evidence>
<name>A0A5A9X5B2_9BACT</name>
<dbReference type="AlphaFoldDB" id="A0A5A9X5B2"/>
<reference evidence="2 3" key="1">
    <citation type="submission" date="2019-04" db="EMBL/GenBank/DDBJ databases">
        <title>Geobacter ruber sp. nov., ferric-reducing bacteria isolated from paddy soil.</title>
        <authorList>
            <person name="Xu Z."/>
            <person name="Masuda Y."/>
            <person name="Itoh H."/>
            <person name="Senoo K."/>
        </authorList>
    </citation>
    <scope>NUCLEOTIDE SEQUENCE [LARGE SCALE GENOMIC DNA]</scope>
    <source>
        <strain evidence="2 3">Red88</strain>
    </source>
</reference>
<proteinExistence type="predicted"/>
<feature type="region of interest" description="Disordered" evidence="1">
    <location>
        <begin position="41"/>
        <end position="95"/>
    </location>
</feature>
<accession>A0A5A9X5B2</accession>
<sequence>MTCLSHASLSYADSLVITYRSGKTQTILLDDRSSSIASQKYLSDGTPTASNTPAMTEPHTPPAVQGRPEGAEPAAKPGVQKSGFHFKWAEPVPAQ</sequence>
<gene>
    <name evidence="2" type="ORF">ET418_16550</name>
</gene>
<dbReference type="RefSeq" id="WP_149309491.1">
    <property type="nucleotide sequence ID" value="NZ_SRSD01000011.1"/>
</dbReference>
<feature type="compositionally biased region" description="Polar residues" evidence="1">
    <location>
        <begin position="41"/>
        <end position="54"/>
    </location>
</feature>
<dbReference type="OrthoDB" id="5398692at2"/>
<keyword evidence="3" id="KW-1185">Reference proteome</keyword>
<protein>
    <submittedName>
        <fullName evidence="2">Uncharacterized protein</fullName>
    </submittedName>
</protein>
<dbReference type="EMBL" id="SRSD01000011">
    <property type="protein sequence ID" value="KAA0888342.1"/>
    <property type="molecule type" value="Genomic_DNA"/>
</dbReference>
<comment type="caution">
    <text evidence="2">The sequence shown here is derived from an EMBL/GenBank/DDBJ whole genome shotgun (WGS) entry which is preliminary data.</text>
</comment>